<proteinExistence type="predicted"/>
<dbReference type="EMBL" id="GBXM01082601">
    <property type="protein sequence ID" value="JAH25976.1"/>
    <property type="molecule type" value="Transcribed_RNA"/>
</dbReference>
<dbReference type="EMBL" id="GBXM01064039">
    <property type="protein sequence ID" value="JAH44538.1"/>
    <property type="molecule type" value="Transcribed_RNA"/>
</dbReference>
<accession>A0A0E9SVF7</accession>
<evidence type="ECO:0000313" key="1">
    <source>
        <dbReference type="EMBL" id="JAH44538.1"/>
    </source>
</evidence>
<sequence>MTRVLEHCQTWLTVEHCFHIVPSPSGIMLRYHQ</sequence>
<dbReference type="EMBL" id="GBXM01081555">
    <property type="protein sequence ID" value="JAH27022.1"/>
    <property type="molecule type" value="Transcribed_RNA"/>
</dbReference>
<name>A0A0E9SVF7_ANGAN</name>
<organism evidence="1">
    <name type="scientific">Anguilla anguilla</name>
    <name type="common">European freshwater eel</name>
    <name type="synonym">Muraena anguilla</name>
    <dbReference type="NCBI Taxonomy" id="7936"/>
    <lineage>
        <taxon>Eukaryota</taxon>
        <taxon>Metazoa</taxon>
        <taxon>Chordata</taxon>
        <taxon>Craniata</taxon>
        <taxon>Vertebrata</taxon>
        <taxon>Euteleostomi</taxon>
        <taxon>Actinopterygii</taxon>
        <taxon>Neopterygii</taxon>
        <taxon>Teleostei</taxon>
        <taxon>Anguilliformes</taxon>
        <taxon>Anguillidae</taxon>
        <taxon>Anguilla</taxon>
    </lineage>
</organism>
<reference evidence="1" key="2">
    <citation type="journal article" date="2015" name="Fish Shellfish Immunol.">
        <title>Early steps in the European eel (Anguilla anguilla)-Vibrio vulnificus interaction in the gills: Role of the RtxA13 toxin.</title>
        <authorList>
            <person name="Callol A."/>
            <person name="Pajuelo D."/>
            <person name="Ebbesson L."/>
            <person name="Teles M."/>
            <person name="MacKenzie S."/>
            <person name="Amaro C."/>
        </authorList>
    </citation>
    <scope>NUCLEOTIDE SEQUENCE</scope>
</reference>
<reference evidence="1" key="1">
    <citation type="submission" date="2014-11" db="EMBL/GenBank/DDBJ databases">
        <authorList>
            <person name="Amaro Gonzalez C."/>
        </authorList>
    </citation>
    <scope>NUCLEOTIDE SEQUENCE</scope>
</reference>
<protein>
    <submittedName>
        <fullName evidence="1">Uncharacterized protein</fullName>
    </submittedName>
</protein>
<dbReference type="AlphaFoldDB" id="A0A0E9SVF7"/>